<keyword evidence="3" id="KW-0418">Kinase</keyword>
<dbReference type="SMART" id="SM00220">
    <property type="entry name" value="S_TKc"/>
    <property type="match status" value="1"/>
</dbReference>
<evidence type="ECO:0000256" key="3">
    <source>
        <dbReference type="ARBA" id="ARBA00022777"/>
    </source>
</evidence>
<feature type="compositionally biased region" description="Low complexity" evidence="6">
    <location>
        <begin position="362"/>
        <end position="371"/>
    </location>
</feature>
<evidence type="ECO:0000259" key="7">
    <source>
        <dbReference type="PROSITE" id="PS50011"/>
    </source>
</evidence>
<evidence type="ECO:0000256" key="6">
    <source>
        <dbReference type="SAM" id="MobiDB-lite"/>
    </source>
</evidence>
<evidence type="ECO:0000256" key="4">
    <source>
        <dbReference type="ARBA" id="ARBA00022840"/>
    </source>
</evidence>
<dbReference type="Pfam" id="PF00069">
    <property type="entry name" value="Pkinase"/>
    <property type="match status" value="1"/>
</dbReference>
<evidence type="ECO:0000256" key="1">
    <source>
        <dbReference type="ARBA" id="ARBA00022679"/>
    </source>
</evidence>
<accession>A0ABT6ZTA9</accession>
<dbReference type="PANTHER" id="PTHR43289:SF34">
    <property type="entry name" value="SERINE_THREONINE-PROTEIN KINASE YBDM-RELATED"/>
    <property type="match status" value="1"/>
</dbReference>
<gene>
    <name evidence="8" type="primary">ngcE</name>
    <name evidence="8" type="ORF">NMN56_010110</name>
</gene>
<feature type="compositionally biased region" description="Low complexity" evidence="6">
    <location>
        <begin position="404"/>
        <end position="419"/>
    </location>
</feature>
<protein>
    <submittedName>
        <fullName evidence="8">N-acetylglucosamine/diacetylchitobiose ABC transporter substrate-binding protein</fullName>
    </submittedName>
</protein>
<dbReference type="Gene3D" id="1.10.510.10">
    <property type="entry name" value="Transferase(Phosphotransferase) domain 1"/>
    <property type="match status" value="1"/>
</dbReference>
<reference evidence="8 9" key="1">
    <citation type="submission" date="2023-05" db="EMBL/GenBank/DDBJ databases">
        <title>Streptantibioticus silvisoli sp. nov., acidotolerant actinomycetes 1 from pine litter.</title>
        <authorList>
            <person name="Swiecimska M."/>
            <person name="Golinska P."/>
            <person name="Sangal V."/>
            <person name="Wachnowicz B."/>
            <person name="Goodfellow M."/>
        </authorList>
    </citation>
    <scope>NUCLEOTIDE SEQUENCE [LARGE SCALE GENOMIC DNA]</scope>
    <source>
        <strain evidence="8 9">DSM 42109</strain>
    </source>
</reference>
<dbReference type="Proteomes" id="UP001214441">
    <property type="component" value="Unassembled WGS sequence"/>
</dbReference>
<organism evidence="8 9">
    <name type="scientific">Streptomyces iconiensis</name>
    <dbReference type="NCBI Taxonomy" id="1384038"/>
    <lineage>
        <taxon>Bacteria</taxon>
        <taxon>Bacillati</taxon>
        <taxon>Actinomycetota</taxon>
        <taxon>Actinomycetes</taxon>
        <taxon>Kitasatosporales</taxon>
        <taxon>Streptomycetaceae</taxon>
        <taxon>Streptomyces</taxon>
    </lineage>
</organism>
<dbReference type="PANTHER" id="PTHR43289">
    <property type="entry name" value="MITOGEN-ACTIVATED PROTEIN KINASE KINASE KINASE 20-RELATED"/>
    <property type="match status" value="1"/>
</dbReference>
<dbReference type="SUPFAM" id="SSF56112">
    <property type="entry name" value="Protein kinase-like (PK-like)"/>
    <property type="match status" value="1"/>
</dbReference>
<dbReference type="InterPro" id="IPR006059">
    <property type="entry name" value="SBP"/>
</dbReference>
<dbReference type="PROSITE" id="PS00108">
    <property type="entry name" value="PROTEIN_KINASE_ST"/>
    <property type="match status" value="1"/>
</dbReference>
<feature type="region of interest" description="Disordered" evidence="6">
    <location>
        <begin position="251"/>
        <end position="272"/>
    </location>
</feature>
<keyword evidence="9" id="KW-1185">Reference proteome</keyword>
<name>A0ABT6ZTA9_9ACTN</name>
<feature type="compositionally biased region" description="Pro residues" evidence="6">
    <location>
        <begin position="372"/>
        <end position="387"/>
    </location>
</feature>
<dbReference type="InterPro" id="IPR000719">
    <property type="entry name" value="Prot_kinase_dom"/>
</dbReference>
<dbReference type="SUPFAM" id="SSF53850">
    <property type="entry name" value="Periplasmic binding protein-like II"/>
    <property type="match status" value="1"/>
</dbReference>
<evidence type="ECO:0000313" key="9">
    <source>
        <dbReference type="Proteomes" id="UP001214441"/>
    </source>
</evidence>
<feature type="domain" description="Protein kinase" evidence="7">
    <location>
        <begin position="15"/>
        <end position="272"/>
    </location>
</feature>
<dbReference type="CDD" id="cd14014">
    <property type="entry name" value="STKc_PknB_like"/>
    <property type="match status" value="1"/>
</dbReference>
<evidence type="ECO:0000256" key="2">
    <source>
        <dbReference type="ARBA" id="ARBA00022741"/>
    </source>
</evidence>
<dbReference type="NCBIfam" id="TIGR03851">
    <property type="entry name" value="chitin_NgcE"/>
    <property type="match status" value="1"/>
</dbReference>
<sequence length="886" mass="91951">MRSLTTGDPERLGPYRLVGVLGGGGMGRVYLARSAGGRTVAVKTARPELADDPHFRRRFAREVAAARLVGGPFVAPVVDAEPDGDPPWMATAYVPGISLTDAVTDHGPLPADTVRLLAAGLARALTALHARGLVHRDLKSSNVLLAADGPRVIDFGIAHSAAHSALTHTGMALGTPGYMAPEQVSSDGPPVSGATDVFALGGVVVHALTGRGPYGSADPQVLMYRTVHEEPRVDHLPPGLRELARECLARDPESRPSLTRIEDRHGPAGPYTGWLPVPVTRALLTLASDILESDGGTNDPPAPMPGPGHGGDQDGRERPGAGSGSGPDAGSDSGSDSGPGPDAYADSNSGSVVQREAEVFTAEATPEAPAAEAPPPAASAPPAPTRPIAPAATTAPAPAPAPAAPASRSAPPGGAAPRRGLSRRRALAGLSALGATGAGGGVYWALRPGAGGGGAKGVRKGPANPLGVRSGAGVSAVLFNGAVSASYVDKAGGSYEKAFGAGLVKTRQVTAVQKEVQPRLTSGDPPDLVNNSGARPLDTLALAGDGQLADLTPLLEAPSLDDPSKTVRETLRPGAVEAGVLGRRGVHVLSYAQTVYGLWYVPELLEEHGWEYPRTWDDMLALCSEAKKEGIDGWIFAGRFPQYLTFCVLPAIGQVGGRKALEAIDNLEGGAWRHDAVREVFEAYHQLGALGLVARRSSGYDHIDSQRVWARREAVFIPNGTWLEQEARPFAEEKKLSPAVGAGPAITSSDAMPYGTLWAGPSEPFLVPAEAGNPEGGMELLRRMLSGTAARDFTRSASSLSSLRNAERPADLPRGLASAHEAYEAAGRNLVNPRLGDWYPDLVRDEVGPALRDLVLGEAAPAKTVARIQKAADAAAREAPTPRRRH</sequence>
<comment type="caution">
    <text evidence="8">The sequence shown here is derived from an EMBL/GenBank/DDBJ whole genome shotgun (WGS) entry which is preliminary data.</text>
</comment>
<dbReference type="InterPro" id="IPR008271">
    <property type="entry name" value="Ser/Thr_kinase_AS"/>
</dbReference>
<feature type="compositionally biased region" description="Basic and acidic residues" evidence="6">
    <location>
        <begin position="251"/>
        <end position="266"/>
    </location>
</feature>
<feature type="compositionally biased region" description="Low complexity" evidence="6">
    <location>
        <begin position="328"/>
        <end position="343"/>
    </location>
</feature>
<dbReference type="InterPro" id="IPR011009">
    <property type="entry name" value="Kinase-like_dom_sf"/>
</dbReference>
<dbReference type="InterPro" id="IPR022386">
    <property type="entry name" value="Chitin_NgcE"/>
</dbReference>
<dbReference type="EMBL" id="JANCPR020000008">
    <property type="protein sequence ID" value="MDJ1132300.1"/>
    <property type="molecule type" value="Genomic_DNA"/>
</dbReference>
<evidence type="ECO:0000313" key="8">
    <source>
        <dbReference type="EMBL" id="MDJ1132300.1"/>
    </source>
</evidence>
<evidence type="ECO:0000256" key="5">
    <source>
        <dbReference type="PROSITE-ProRule" id="PRU10141"/>
    </source>
</evidence>
<keyword evidence="4 5" id="KW-0067">ATP-binding</keyword>
<dbReference type="Gene3D" id="3.40.190.10">
    <property type="entry name" value="Periplasmic binding protein-like II"/>
    <property type="match status" value="1"/>
</dbReference>
<keyword evidence="2 5" id="KW-0547">Nucleotide-binding</keyword>
<keyword evidence="1" id="KW-0808">Transferase</keyword>
<dbReference type="RefSeq" id="WP_274038848.1">
    <property type="nucleotide sequence ID" value="NZ_JANCPR020000008.1"/>
</dbReference>
<dbReference type="Pfam" id="PF01547">
    <property type="entry name" value="SBP_bac_1"/>
    <property type="match status" value="1"/>
</dbReference>
<dbReference type="PROSITE" id="PS50011">
    <property type="entry name" value="PROTEIN_KINASE_DOM"/>
    <property type="match status" value="1"/>
</dbReference>
<feature type="binding site" evidence="5">
    <location>
        <position position="43"/>
    </location>
    <ligand>
        <name>ATP</name>
        <dbReference type="ChEBI" id="CHEBI:30616"/>
    </ligand>
</feature>
<dbReference type="PROSITE" id="PS00107">
    <property type="entry name" value="PROTEIN_KINASE_ATP"/>
    <property type="match status" value="1"/>
</dbReference>
<dbReference type="InterPro" id="IPR017441">
    <property type="entry name" value="Protein_kinase_ATP_BS"/>
</dbReference>
<dbReference type="Gene3D" id="3.30.200.20">
    <property type="entry name" value="Phosphorylase Kinase, domain 1"/>
    <property type="match status" value="1"/>
</dbReference>
<proteinExistence type="predicted"/>
<feature type="region of interest" description="Disordered" evidence="6">
    <location>
        <begin position="291"/>
        <end position="421"/>
    </location>
</feature>